<dbReference type="SMART" id="SM00387">
    <property type="entry name" value="HATPase_c"/>
    <property type="match status" value="1"/>
</dbReference>
<dbReference type="InterPro" id="IPR005467">
    <property type="entry name" value="His_kinase_dom"/>
</dbReference>
<keyword evidence="7" id="KW-0175">Coiled coil</keyword>
<dbReference type="PROSITE" id="PS50109">
    <property type="entry name" value="HIS_KIN"/>
    <property type="match status" value="1"/>
</dbReference>
<keyword evidence="8" id="KW-1133">Transmembrane helix</keyword>
<proteinExistence type="predicted"/>
<dbReference type="EC" id="2.7.13.3" evidence="2"/>
<dbReference type="PANTHER" id="PTHR45453:SF1">
    <property type="entry name" value="PHOSPHATE REGULON SENSOR PROTEIN PHOR"/>
    <property type="match status" value="1"/>
</dbReference>
<dbReference type="GO" id="GO:0000155">
    <property type="term" value="F:phosphorelay sensor kinase activity"/>
    <property type="evidence" value="ECO:0007669"/>
    <property type="project" value="InterPro"/>
</dbReference>
<evidence type="ECO:0000259" key="9">
    <source>
        <dbReference type="PROSITE" id="PS50109"/>
    </source>
</evidence>
<dbReference type="InterPro" id="IPR036890">
    <property type="entry name" value="HATPase_C_sf"/>
</dbReference>
<keyword evidence="5" id="KW-0418">Kinase</keyword>
<evidence type="ECO:0000256" key="8">
    <source>
        <dbReference type="SAM" id="Phobius"/>
    </source>
</evidence>
<dbReference type="SMART" id="SM00388">
    <property type="entry name" value="HisKA"/>
    <property type="match status" value="1"/>
</dbReference>
<dbReference type="InterPro" id="IPR003594">
    <property type="entry name" value="HATPase_dom"/>
</dbReference>
<feature type="transmembrane region" description="Helical" evidence="8">
    <location>
        <begin position="9"/>
        <end position="28"/>
    </location>
</feature>
<dbReference type="Proteomes" id="UP000251889">
    <property type="component" value="Unassembled WGS sequence"/>
</dbReference>
<dbReference type="FunFam" id="3.30.565.10:FF:000006">
    <property type="entry name" value="Sensor histidine kinase WalK"/>
    <property type="match status" value="1"/>
</dbReference>
<dbReference type="PANTHER" id="PTHR45453">
    <property type="entry name" value="PHOSPHATE REGULON SENSOR PROTEIN PHOR"/>
    <property type="match status" value="1"/>
</dbReference>
<evidence type="ECO:0000256" key="4">
    <source>
        <dbReference type="ARBA" id="ARBA00022679"/>
    </source>
</evidence>
<dbReference type="AlphaFoldDB" id="A0A364Y1A6"/>
<feature type="coiled-coil region" evidence="7">
    <location>
        <begin position="219"/>
        <end position="246"/>
    </location>
</feature>
<evidence type="ECO:0000256" key="5">
    <source>
        <dbReference type="ARBA" id="ARBA00022777"/>
    </source>
</evidence>
<protein>
    <recommendedName>
        <fullName evidence="2">histidine kinase</fullName>
        <ecNumber evidence="2">2.7.13.3</ecNumber>
    </recommendedName>
</protein>
<reference evidence="10 11" key="1">
    <citation type="submission" date="2018-06" db="EMBL/GenBank/DDBJ databases">
        <title>Chryseolinea flavus sp. nov., a member of the phylum Bacteroidetes isolated from soil.</title>
        <authorList>
            <person name="Li Y."/>
            <person name="Wang J."/>
        </authorList>
    </citation>
    <scope>NUCLEOTIDE SEQUENCE [LARGE SCALE GENOMIC DNA]</scope>
    <source>
        <strain evidence="10 11">SDU1-6</strain>
    </source>
</reference>
<dbReference type="Pfam" id="PF02518">
    <property type="entry name" value="HATPase_c"/>
    <property type="match status" value="1"/>
</dbReference>
<keyword evidence="8" id="KW-0472">Membrane</keyword>
<dbReference type="Gene3D" id="3.30.565.10">
    <property type="entry name" value="Histidine kinase-like ATPase, C-terminal domain"/>
    <property type="match status" value="1"/>
</dbReference>
<dbReference type="RefSeq" id="WP_112747723.1">
    <property type="nucleotide sequence ID" value="NZ_QMFY01000007.1"/>
</dbReference>
<sequence length="408" mass="46514">MKTQNLRHVIALGTLLLISLFGVQIYWFNRAFDVAERQFDHSVQIALKKVADSLTEKDTEIKKLSSNFFLATTACAINNEAIEKLLRREFILRSLDVDYELGIYKAEDDTLVYGTYIEATRMFRQESGIQTPGIGDAKNFAVYFPRKKSYLAAELDIWIFSSAVLLLMLGFFAYAIWSLLRERKFSELKNDFINNMTHEFKTPVTNIGIAAEILKKKAHADHQLYIDILQKENEKLRQKIDQVLLGASVDQLRRPSLEQIDLHTLIVDCAETFQFKVKQRNGDLQLEFNATDSKILGDRELLSQAISNLIDNAEKYSNQDPKIVVRTKDLGNEIEIHVIDQGIGIPTSMTKKVFDKFFRIPSGNVHNVKGFGLGLNFVKQVIRSHKGKVGLWSELNGGTDVRIVLPRL</sequence>
<dbReference type="OrthoDB" id="1933776at2"/>
<dbReference type="Pfam" id="PF00512">
    <property type="entry name" value="HisKA"/>
    <property type="match status" value="1"/>
</dbReference>
<keyword evidence="4" id="KW-0808">Transferase</keyword>
<dbReference type="EMBL" id="QMFY01000007">
    <property type="protein sequence ID" value="RAW00381.1"/>
    <property type="molecule type" value="Genomic_DNA"/>
</dbReference>
<evidence type="ECO:0000256" key="2">
    <source>
        <dbReference type="ARBA" id="ARBA00012438"/>
    </source>
</evidence>
<dbReference type="GO" id="GO:0005886">
    <property type="term" value="C:plasma membrane"/>
    <property type="evidence" value="ECO:0007669"/>
    <property type="project" value="TreeGrafter"/>
</dbReference>
<feature type="transmembrane region" description="Helical" evidence="8">
    <location>
        <begin position="157"/>
        <end position="180"/>
    </location>
</feature>
<dbReference type="InterPro" id="IPR050351">
    <property type="entry name" value="BphY/WalK/GraS-like"/>
</dbReference>
<dbReference type="GO" id="GO:0016036">
    <property type="term" value="P:cellular response to phosphate starvation"/>
    <property type="evidence" value="ECO:0007669"/>
    <property type="project" value="TreeGrafter"/>
</dbReference>
<dbReference type="InterPro" id="IPR036097">
    <property type="entry name" value="HisK_dim/P_sf"/>
</dbReference>
<dbReference type="CDD" id="cd00082">
    <property type="entry name" value="HisKA"/>
    <property type="match status" value="1"/>
</dbReference>
<comment type="caution">
    <text evidence="10">The sequence shown here is derived from an EMBL/GenBank/DDBJ whole genome shotgun (WGS) entry which is preliminary data.</text>
</comment>
<name>A0A364Y1A6_9BACT</name>
<dbReference type="InterPro" id="IPR004358">
    <property type="entry name" value="Sig_transdc_His_kin-like_C"/>
</dbReference>
<gene>
    <name evidence="10" type="ORF">DQQ10_15120</name>
</gene>
<dbReference type="SUPFAM" id="SSF55874">
    <property type="entry name" value="ATPase domain of HSP90 chaperone/DNA topoisomerase II/histidine kinase"/>
    <property type="match status" value="1"/>
</dbReference>
<keyword evidence="8" id="KW-0812">Transmembrane</keyword>
<evidence type="ECO:0000256" key="3">
    <source>
        <dbReference type="ARBA" id="ARBA00022553"/>
    </source>
</evidence>
<dbReference type="PRINTS" id="PR00344">
    <property type="entry name" value="BCTRLSENSOR"/>
</dbReference>
<keyword evidence="11" id="KW-1185">Reference proteome</keyword>
<evidence type="ECO:0000256" key="1">
    <source>
        <dbReference type="ARBA" id="ARBA00000085"/>
    </source>
</evidence>
<dbReference type="SUPFAM" id="SSF47384">
    <property type="entry name" value="Homodimeric domain of signal transducing histidine kinase"/>
    <property type="match status" value="1"/>
</dbReference>
<evidence type="ECO:0000256" key="6">
    <source>
        <dbReference type="ARBA" id="ARBA00023012"/>
    </source>
</evidence>
<dbReference type="InterPro" id="IPR003661">
    <property type="entry name" value="HisK_dim/P_dom"/>
</dbReference>
<accession>A0A364Y1A6</accession>
<dbReference type="GO" id="GO:0004721">
    <property type="term" value="F:phosphoprotein phosphatase activity"/>
    <property type="evidence" value="ECO:0007669"/>
    <property type="project" value="TreeGrafter"/>
</dbReference>
<keyword evidence="6" id="KW-0902">Two-component regulatory system</keyword>
<dbReference type="CDD" id="cd00075">
    <property type="entry name" value="HATPase"/>
    <property type="match status" value="1"/>
</dbReference>
<organism evidence="10 11">
    <name type="scientific">Pseudochryseolinea flava</name>
    <dbReference type="NCBI Taxonomy" id="2059302"/>
    <lineage>
        <taxon>Bacteria</taxon>
        <taxon>Pseudomonadati</taxon>
        <taxon>Bacteroidota</taxon>
        <taxon>Cytophagia</taxon>
        <taxon>Cytophagales</taxon>
        <taxon>Fulvivirgaceae</taxon>
        <taxon>Pseudochryseolinea</taxon>
    </lineage>
</organism>
<evidence type="ECO:0000313" key="10">
    <source>
        <dbReference type="EMBL" id="RAW00381.1"/>
    </source>
</evidence>
<evidence type="ECO:0000313" key="11">
    <source>
        <dbReference type="Proteomes" id="UP000251889"/>
    </source>
</evidence>
<feature type="domain" description="Histidine kinase" evidence="9">
    <location>
        <begin position="195"/>
        <end position="408"/>
    </location>
</feature>
<keyword evidence="3" id="KW-0597">Phosphoprotein</keyword>
<comment type="catalytic activity">
    <reaction evidence="1">
        <text>ATP + protein L-histidine = ADP + protein N-phospho-L-histidine.</text>
        <dbReference type="EC" id="2.7.13.3"/>
    </reaction>
</comment>
<dbReference type="Gene3D" id="1.10.287.130">
    <property type="match status" value="1"/>
</dbReference>
<evidence type="ECO:0000256" key="7">
    <source>
        <dbReference type="SAM" id="Coils"/>
    </source>
</evidence>